<dbReference type="InterPro" id="IPR055414">
    <property type="entry name" value="LRR_R13L4/SHOC2-like"/>
</dbReference>
<feature type="domain" description="Disease resistance R13L4/SHOC-2-like LRR" evidence="4">
    <location>
        <begin position="299"/>
        <end position="394"/>
    </location>
</feature>
<evidence type="ECO:0000256" key="3">
    <source>
        <dbReference type="SAM" id="SignalP"/>
    </source>
</evidence>
<dbReference type="GO" id="GO:0005737">
    <property type="term" value="C:cytoplasm"/>
    <property type="evidence" value="ECO:0007669"/>
    <property type="project" value="TreeGrafter"/>
</dbReference>
<dbReference type="InterPro" id="IPR050216">
    <property type="entry name" value="LRR_domain-containing"/>
</dbReference>
<reference evidence="5 6" key="1">
    <citation type="submission" date="2018-06" db="EMBL/GenBank/DDBJ databases">
        <title>Genomic Encyclopedia of Archaeal and Bacterial Type Strains, Phase II (KMG-II): from individual species to whole genera.</title>
        <authorList>
            <person name="Goeker M."/>
        </authorList>
    </citation>
    <scope>NUCLEOTIDE SEQUENCE [LARGE SCALE GENOMIC DNA]</scope>
    <source>
        <strain evidence="5 6">DSM 21851</strain>
    </source>
</reference>
<evidence type="ECO:0000313" key="5">
    <source>
        <dbReference type="EMBL" id="RAJ92494.1"/>
    </source>
</evidence>
<proteinExistence type="predicted"/>
<dbReference type="SMART" id="SM00364">
    <property type="entry name" value="LRR_BAC"/>
    <property type="match status" value="4"/>
</dbReference>
<keyword evidence="6" id="KW-1185">Reference proteome</keyword>
<organism evidence="5 6">
    <name type="scientific">Larkinella arboricola</name>
    <dbReference type="NCBI Taxonomy" id="643671"/>
    <lineage>
        <taxon>Bacteria</taxon>
        <taxon>Pseudomonadati</taxon>
        <taxon>Bacteroidota</taxon>
        <taxon>Cytophagia</taxon>
        <taxon>Cytophagales</taxon>
        <taxon>Spirosomataceae</taxon>
        <taxon>Larkinella</taxon>
    </lineage>
</organism>
<sequence>MGNLFRILFGVLMAGSVTAQTVCLTKSEHEATAKKLAKEYIAVEKVIDPTFGTVPVATGLRSPDEWTPGEKKRFELYTQFEKDVNQMFKKAGLLQDTTCYLLVHLYASADGSVDKVYHEFSTNFSGKAPDSLVLMRFKERIDPILCQWFSTYRFPVTGDKPYQYSSGMAVGKQPSRRKLRRGPGILTTLEQAEKTTRPDTVKHLVFNTLELTEVPEVIYRFPNLEVLDLSINGIHIIPEKVFMIPKLRQLDVSYNPLSSDGLHVARNKHLKILNIQSTGITAVPKAVAQNRRLESLWLGYNNFSGGLNTAPLRRMRHLKDLNLYRARLNELPGSISRLKRLEVLDLYYNNLRVLPERLCRMRRLQQLALSNNKLNDLPRQLGRLRKLQVLYTHHNFLASLPASLEKLYYLRILDIGHNAFGTVPPQVFTLPYLEELDMSHNRLTELPVQINQLHTLKKLFIRGNPISEQKTVSASLLKQLEGNKTEVFY</sequence>
<dbReference type="EMBL" id="QLMC01000007">
    <property type="protein sequence ID" value="RAJ92494.1"/>
    <property type="molecule type" value="Genomic_DNA"/>
</dbReference>
<dbReference type="Gene3D" id="3.80.10.10">
    <property type="entry name" value="Ribonuclease Inhibitor"/>
    <property type="match status" value="2"/>
</dbReference>
<dbReference type="Proteomes" id="UP000248790">
    <property type="component" value="Unassembled WGS sequence"/>
</dbReference>
<dbReference type="SMART" id="SM00369">
    <property type="entry name" value="LRR_TYP"/>
    <property type="match status" value="6"/>
</dbReference>
<evidence type="ECO:0000256" key="2">
    <source>
        <dbReference type="ARBA" id="ARBA00022737"/>
    </source>
</evidence>
<name>A0A327WND6_LARAB</name>
<dbReference type="AlphaFoldDB" id="A0A327WND6"/>
<keyword evidence="1" id="KW-0433">Leucine-rich repeat</keyword>
<evidence type="ECO:0000256" key="1">
    <source>
        <dbReference type="ARBA" id="ARBA00022614"/>
    </source>
</evidence>
<dbReference type="OrthoDB" id="922532at2"/>
<dbReference type="PANTHER" id="PTHR48051">
    <property type="match status" value="1"/>
</dbReference>
<dbReference type="InterPro" id="IPR001611">
    <property type="entry name" value="Leu-rich_rpt"/>
</dbReference>
<dbReference type="RefSeq" id="WP_111630845.1">
    <property type="nucleotide sequence ID" value="NZ_QLMC01000007.1"/>
</dbReference>
<protein>
    <submittedName>
        <fullName evidence="5">Leucine-rich repeat (LRR) protein</fullName>
    </submittedName>
</protein>
<dbReference type="Pfam" id="PF13516">
    <property type="entry name" value="LRR_6"/>
    <property type="match status" value="1"/>
</dbReference>
<keyword evidence="3" id="KW-0732">Signal</keyword>
<gene>
    <name evidence="5" type="ORF">LX87_04824</name>
</gene>
<dbReference type="PROSITE" id="PS51450">
    <property type="entry name" value="LRR"/>
    <property type="match status" value="2"/>
</dbReference>
<dbReference type="Pfam" id="PF23598">
    <property type="entry name" value="LRR_14"/>
    <property type="match status" value="1"/>
</dbReference>
<keyword evidence="2" id="KW-0677">Repeat</keyword>
<evidence type="ECO:0000313" key="6">
    <source>
        <dbReference type="Proteomes" id="UP000248790"/>
    </source>
</evidence>
<dbReference type="InterPro" id="IPR032675">
    <property type="entry name" value="LRR_dom_sf"/>
</dbReference>
<feature type="signal peptide" evidence="3">
    <location>
        <begin position="1"/>
        <end position="19"/>
    </location>
</feature>
<dbReference type="Pfam" id="PF13855">
    <property type="entry name" value="LRR_8"/>
    <property type="match status" value="1"/>
</dbReference>
<dbReference type="SUPFAM" id="SSF52058">
    <property type="entry name" value="L domain-like"/>
    <property type="match status" value="1"/>
</dbReference>
<evidence type="ECO:0000259" key="4">
    <source>
        <dbReference type="Pfam" id="PF23598"/>
    </source>
</evidence>
<feature type="chain" id="PRO_5016457280" evidence="3">
    <location>
        <begin position="20"/>
        <end position="489"/>
    </location>
</feature>
<dbReference type="InterPro" id="IPR003591">
    <property type="entry name" value="Leu-rich_rpt_typical-subtyp"/>
</dbReference>
<dbReference type="PANTHER" id="PTHR48051:SF1">
    <property type="entry name" value="RAS SUPPRESSOR PROTEIN 1"/>
    <property type="match status" value="1"/>
</dbReference>
<comment type="caution">
    <text evidence="5">The sequence shown here is derived from an EMBL/GenBank/DDBJ whole genome shotgun (WGS) entry which is preliminary data.</text>
</comment>
<accession>A0A327WND6</accession>
<dbReference type="PRINTS" id="PR00019">
    <property type="entry name" value="LEURICHRPT"/>
</dbReference>